<keyword evidence="8" id="KW-0921">Nickel transport</keyword>
<feature type="transmembrane region" description="Helical" evidence="11">
    <location>
        <begin position="7"/>
        <end position="30"/>
    </location>
</feature>
<dbReference type="Pfam" id="PF00528">
    <property type="entry name" value="BPD_transp_1"/>
    <property type="match status" value="1"/>
</dbReference>
<reference evidence="13 14" key="2">
    <citation type="journal article" date="2010" name="Stand. Genomic Sci.">
        <title>Complete genome sequence of Desulfohalobium retbaense type strain (HR(100)).</title>
        <authorList>
            <person name="Spring S."/>
            <person name="Nolan M."/>
            <person name="Lapidus A."/>
            <person name="Glavina Del Rio T."/>
            <person name="Copeland A."/>
            <person name="Tice H."/>
            <person name="Cheng J.F."/>
            <person name="Lucas S."/>
            <person name="Land M."/>
            <person name="Chen F."/>
            <person name="Bruce D."/>
            <person name="Goodwin L."/>
            <person name="Pitluck S."/>
            <person name="Ivanova N."/>
            <person name="Mavromatis K."/>
            <person name="Mikhailova N."/>
            <person name="Pati A."/>
            <person name="Chen A."/>
            <person name="Palaniappan K."/>
            <person name="Hauser L."/>
            <person name="Chang Y.J."/>
            <person name="Jeffries C.D."/>
            <person name="Munk C."/>
            <person name="Kiss H."/>
            <person name="Chain P."/>
            <person name="Han C."/>
            <person name="Brettin T."/>
            <person name="Detter J.C."/>
            <person name="Schuler E."/>
            <person name="Goker M."/>
            <person name="Rohde M."/>
            <person name="Bristow J."/>
            <person name="Eisen J.A."/>
            <person name="Markowitz V."/>
            <person name="Hugenholtz P."/>
            <person name="Kyrpides N.C."/>
            <person name="Klenk H.P."/>
        </authorList>
    </citation>
    <scope>NUCLEOTIDE SEQUENCE [LARGE SCALE GENOMIC DNA]</scope>
    <source>
        <strain evidence="14">ATCC 49802 / DSM 20745 / S 6022</strain>
    </source>
</reference>
<evidence type="ECO:0000256" key="7">
    <source>
        <dbReference type="ARBA" id="ARBA00023065"/>
    </source>
</evidence>
<dbReference type="AlphaFoldDB" id="D1CAI4"/>
<reference evidence="14" key="1">
    <citation type="submission" date="2009-11" db="EMBL/GenBank/DDBJ databases">
        <title>The complete chromosome 2 of Sphaerobacter thermophilus DSM 20745.</title>
        <authorList>
            <person name="Lucas S."/>
            <person name="Copeland A."/>
            <person name="Lapidus A."/>
            <person name="Glavina del Rio T."/>
            <person name="Dalin E."/>
            <person name="Tice H."/>
            <person name="Bruce D."/>
            <person name="Goodwin L."/>
            <person name="Pitluck S."/>
            <person name="Kyrpides N."/>
            <person name="Mavromatis K."/>
            <person name="Ivanova N."/>
            <person name="Mikhailova N."/>
            <person name="LaButti K.M."/>
            <person name="Clum A."/>
            <person name="Sun H.I."/>
            <person name="Brettin T."/>
            <person name="Detter J.C."/>
            <person name="Han C."/>
            <person name="Larimer F."/>
            <person name="Land M."/>
            <person name="Hauser L."/>
            <person name="Markowitz V."/>
            <person name="Cheng J.F."/>
            <person name="Hugenholtz P."/>
            <person name="Woyke T."/>
            <person name="Wu D."/>
            <person name="Steenblock K."/>
            <person name="Schneider S."/>
            <person name="Pukall R."/>
            <person name="Goeker M."/>
            <person name="Klenk H.P."/>
            <person name="Eisen J.A."/>
        </authorList>
    </citation>
    <scope>NUCLEOTIDE SEQUENCE [LARGE SCALE GENOMIC DNA]</scope>
    <source>
        <strain evidence="14">ATCC 49802 / DSM 20745 / S 6022</strain>
    </source>
</reference>
<evidence type="ECO:0000256" key="3">
    <source>
        <dbReference type="ARBA" id="ARBA00022475"/>
    </source>
</evidence>
<evidence type="ECO:0000313" key="14">
    <source>
        <dbReference type="Proteomes" id="UP000002027"/>
    </source>
</evidence>
<accession>D1CAI4</accession>
<keyword evidence="4" id="KW-0533">Nickel</keyword>
<gene>
    <name evidence="13" type="ordered locus">Sthe_3428</name>
</gene>
<dbReference type="GO" id="GO:0005886">
    <property type="term" value="C:plasma membrane"/>
    <property type="evidence" value="ECO:0007669"/>
    <property type="project" value="UniProtKB-SubCell"/>
</dbReference>
<dbReference type="SUPFAM" id="SSF161098">
    <property type="entry name" value="MetI-like"/>
    <property type="match status" value="1"/>
</dbReference>
<name>D1CAI4_SPHTD</name>
<dbReference type="STRING" id="479434.Sthe_3428"/>
<proteinExistence type="inferred from homology"/>
<comment type="subcellular location">
    <subcellularLocation>
        <location evidence="1 11">Cell membrane</location>
        <topology evidence="1 11">Multi-pass membrane protein</topology>
    </subcellularLocation>
</comment>
<evidence type="ECO:0000256" key="6">
    <source>
        <dbReference type="ARBA" id="ARBA00022989"/>
    </source>
</evidence>
<protein>
    <submittedName>
        <fullName evidence="13">Binding-protein-dependent transport systems inner membrane component</fullName>
    </submittedName>
</protein>
<dbReference type="PROSITE" id="PS50928">
    <property type="entry name" value="ABC_TM1"/>
    <property type="match status" value="1"/>
</dbReference>
<feature type="domain" description="ABC transmembrane type-1" evidence="12">
    <location>
        <begin position="97"/>
        <end position="298"/>
    </location>
</feature>
<keyword evidence="3" id="KW-1003">Cell membrane</keyword>
<evidence type="ECO:0000256" key="1">
    <source>
        <dbReference type="ARBA" id="ARBA00004651"/>
    </source>
</evidence>
<feature type="transmembrane region" description="Helical" evidence="11">
    <location>
        <begin position="103"/>
        <end position="125"/>
    </location>
</feature>
<evidence type="ECO:0000256" key="5">
    <source>
        <dbReference type="ARBA" id="ARBA00022692"/>
    </source>
</evidence>
<comment type="similarity">
    <text evidence="10">Belongs to the binding-protein-dependent transport system permease family. OppBC subfamily.</text>
</comment>
<dbReference type="KEGG" id="sti:Sthe_3428"/>
<dbReference type="InterPro" id="IPR050045">
    <property type="entry name" value="Opp2B"/>
</dbReference>
<evidence type="ECO:0000256" key="2">
    <source>
        <dbReference type="ARBA" id="ARBA00022448"/>
    </source>
</evidence>
<dbReference type="InterPro" id="IPR045621">
    <property type="entry name" value="BPD_transp_1_N"/>
</dbReference>
<feature type="transmembrane region" description="Helical" evidence="11">
    <location>
        <begin position="137"/>
        <end position="163"/>
    </location>
</feature>
<evidence type="ECO:0000259" key="12">
    <source>
        <dbReference type="PROSITE" id="PS50928"/>
    </source>
</evidence>
<dbReference type="Pfam" id="PF19300">
    <property type="entry name" value="BPD_transp_1_N"/>
    <property type="match status" value="1"/>
</dbReference>
<dbReference type="eggNOG" id="COG0601">
    <property type="taxonomic scope" value="Bacteria"/>
</dbReference>
<dbReference type="Proteomes" id="UP000002027">
    <property type="component" value="Chromosome 2"/>
</dbReference>
<feature type="transmembrane region" description="Helical" evidence="11">
    <location>
        <begin position="229"/>
        <end position="255"/>
    </location>
</feature>
<dbReference type="NCBIfam" id="NF045470">
    <property type="entry name" value="Opp2B"/>
    <property type="match status" value="1"/>
</dbReference>
<sequence>MLRYIAVRLISAIPVVFGVTLAVFFMVRLVPGDPVDIMFGNQARPTPEQRAAMRKQLGLDLPIHKQYVKFISDALRGDLGRSFRSKRPVMQEILIRLPNTLKLTAASLAVAVVIGTVTGVLAATFKGSWIDNVSMVSAVLGVSIPGFWLGLMLILLFSVRLGWLPVSGTGTWKHLVLPAFTLGLLSSAILARLTRASMLEALSGDYVRTARAKGLREWWVVIRHALRNALIPIVTMLGLQIGGLLSGAFIIEAVFGYSGIGLLAVGALQTRDFPLIQGIVLMVSLIYVGVNLLVDIIYAAIDPRISYS</sequence>
<dbReference type="OrthoDB" id="9772184at2"/>
<evidence type="ECO:0000256" key="9">
    <source>
        <dbReference type="ARBA" id="ARBA00023136"/>
    </source>
</evidence>
<evidence type="ECO:0000313" key="13">
    <source>
        <dbReference type="EMBL" id="ACZ40827.1"/>
    </source>
</evidence>
<dbReference type="InterPro" id="IPR000515">
    <property type="entry name" value="MetI-like"/>
</dbReference>
<dbReference type="HOGENOM" id="CLU_036879_0_2_0"/>
<feature type="transmembrane region" description="Helical" evidence="11">
    <location>
        <begin position="175"/>
        <end position="193"/>
    </location>
</feature>
<keyword evidence="6 11" id="KW-1133">Transmembrane helix</keyword>
<keyword evidence="14" id="KW-1185">Reference proteome</keyword>
<evidence type="ECO:0000256" key="10">
    <source>
        <dbReference type="ARBA" id="ARBA00024202"/>
    </source>
</evidence>
<dbReference type="CDD" id="cd06261">
    <property type="entry name" value="TM_PBP2"/>
    <property type="match status" value="1"/>
</dbReference>
<keyword evidence="9 11" id="KW-0472">Membrane</keyword>
<keyword evidence="2 11" id="KW-0813">Transport</keyword>
<evidence type="ECO:0000256" key="4">
    <source>
        <dbReference type="ARBA" id="ARBA00022596"/>
    </source>
</evidence>
<dbReference type="InterPro" id="IPR035906">
    <property type="entry name" value="MetI-like_sf"/>
</dbReference>
<evidence type="ECO:0000256" key="8">
    <source>
        <dbReference type="ARBA" id="ARBA00023112"/>
    </source>
</evidence>
<feature type="transmembrane region" description="Helical" evidence="11">
    <location>
        <begin position="275"/>
        <end position="301"/>
    </location>
</feature>
<organism evidence="13 14">
    <name type="scientific">Sphaerobacter thermophilus (strain ATCC 49802 / DSM 20745 / KCCM 41009 / NCIMB 13125 / S 6022)</name>
    <dbReference type="NCBI Taxonomy" id="479434"/>
    <lineage>
        <taxon>Bacteria</taxon>
        <taxon>Pseudomonadati</taxon>
        <taxon>Thermomicrobiota</taxon>
        <taxon>Thermomicrobia</taxon>
        <taxon>Sphaerobacterales</taxon>
        <taxon>Sphaerobacterineae</taxon>
        <taxon>Sphaerobacteraceae</taxon>
        <taxon>Sphaerobacter</taxon>
    </lineage>
</organism>
<dbReference type="EMBL" id="CP001824">
    <property type="protein sequence ID" value="ACZ40827.1"/>
    <property type="molecule type" value="Genomic_DNA"/>
</dbReference>
<evidence type="ECO:0000256" key="11">
    <source>
        <dbReference type="RuleBase" id="RU363032"/>
    </source>
</evidence>
<keyword evidence="5 11" id="KW-0812">Transmembrane</keyword>
<dbReference type="Gene3D" id="1.10.3720.10">
    <property type="entry name" value="MetI-like"/>
    <property type="match status" value="1"/>
</dbReference>
<dbReference type="RefSeq" id="WP_012873862.1">
    <property type="nucleotide sequence ID" value="NC_013524.1"/>
</dbReference>
<dbReference type="PANTHER" id="PTHR43163:SF6">
    <property type="entry name" value="DIPEPTIDE TRANSPORT SYSTEM PERMEASE PROTEIN DPPB-RELATED"/>
    <property type="match status" value="1"/>
</dbReference>
<dbReference type="GO" id="GO:0015099">
    <property type="term" value="F:nickel cation transmembrane transporter activity"/>
    <property type="evidence" value="ECO:0007669"/>
    <property type="project" value="InterPro"/>
</dbReference>
<keyword evidence="7" id="KW-0406">Ion transport</keyword>
<dbReference type="PANTHER" id="PTHR43163">
    <property type="entry name" value="DIPEPTIDE TRANSPORT SYSTEM PERMEASE PROTEIN DPPB-RELATED"/>
    <property type="match status" value="1"/>
</dbReference>
<dbReference type="InParanoid" id="D1CAI4"/>